<reference evidence="3 4" key="1">
    <citation type="submission" date="2014-11" db="EMBL/GenBank/DDBJ databases">
        <title>Genome sequence of Flavihumibacter solisilvae 3-3.</title>
        <authorList>
            <person name="Zhou G."/>
            <person name="Li M."/>
            <person name="Wang G."/>
        </authorList>
    </citation>
    <scope>NUCLEOTIDE SEQUENCE [LARGE SCALE GENOMIC DNA]</scope>
    <source>
        <strain evidence="3 4">3-3</strain>
    </source>
</reference>
<comment type="similarity">
    <text evidence="1">Belongs to the AHA1 family.</text>
</comment>
<comment type="caution">
    <text evidence="3">The sequence shown here is derived from an EMBL/GenBank/DDBJ whole genome shotgun (WGS) entry which is preliminary data.</text>
</comment>
<proteinExistence type="inferred from homology"/>
<dbReference type="Gene3D" id="3.30.530.20">
    <property type="match status" value="1"/>
</dbReference>
<evidence type="ECO:0000313" key="3">
    <source>
        <dbReference type="EMBL" id="KIC95079.1"/>
    </source>
</evidence>
<evidence type="ECO:0000313" key="4">
    <source>
        <dbReference type="Proteomes" id="UP000031408"/>
    </source>
</evidence>
<dbReference type="InterPro" id="IPR023393">
    <property type="entry name" value="START-like_dom_sf"/>
</dbReference>
<protein>
    <recommendedName>
        <fullName evidence="2">Activator of Hsp90 ATPase homologue 1/2-like C-terminal domain-containing protein</fullName>
    </recommendedName>
</protein>
<dbReference type="InterPro" id="IPR013538">
    <property type="entry name" value="ASHA1/2-like_C"/>
</dbReference>
<name>A0A0C1IXB3_9BACT</name>
<dbReference type="EMBL" id="JSVC01000009">
    <property type="protein sequence ID" value="KIC95079.1"/>
    <property type="molecule type" value="Genomic_DNA"/>
</dbReference>
<dbReference type="AlphaFoldDB" id="A0A0C1IXB3"/>
<gene>
    <name evidence="3" type="ORF">OI18_08475</name>
</gene>
<dbReference type="STRING" id="1349421.OI18_08475"/>
<dbReference type="SUPFAM" id="SSF55961">
    <property type="entry name" value="Bet v1-like"/>
    <property type="match status" value="1"/>
</dbReference>
<dbReference type="Proteomes" id="UP000031408">
    <property type="component" value="Unassembled WGS sequence"/>
</dbReference>
<evidence type="ECO:0000259" key="2">
    <source>
        <dbReference type="Pfam" id="PF08327"/>
    </source>
</evidence>
<evidence type="ECO:0000256" key="1">
    <source>
        <dbReference type="ARBA" id="ARBA00006817"/>
    </source>
</evidence>
<sequence>MSRFMFAETTIIIHAERGRVWDILVSPDYIRSWDDLPKDFNESRLEMGTEIKWTIEPDKFTTLTVTAWEPEQYLQQSLYVSTWEKLPSPGDIAYHYILKDNGTTTLLSIRVGDFSLLSNGESFYEASVEFADRAAQKIKELAEA</sequence>
<feature type="domain" description="Activator of Hsp90 ATPase homologue 1/2-like C-terminal" evidence="2">
    <location>
        <begin position="15"/>
        <end position="115"/>
    </location>
</feature>
<dbReference type="Pfam" id="PF08327">
    <property type="entry name" value="AHSA1"/>
    <property type="match status" value="1"/>
</dbReference>
<keyword evidence="4" id="KW-1185">Reference proteome</keyword>
<accession>A0A0C1IXB3</accession>
<organism evidence="3 4">
    <name type="scientific">Flavihumibacter solisilvae</name>
    <dbReference type="NCBI Taxonomy" id="1349421"/>
    <lineage>
        <taxon>Bacteria</taxon>
        <taxon>Pseudomonadati</taxon>
        <taxon>Bacteroidota</taxon>
        <taxon>Chitinophagia</taxon>
        <taxon>Chitinophagales</taxon>
        <taxon>Chitinophagaceae</taxon>
        <taxon>Flavihumibacter</taxon>
    </lineage>
</organism>